<evidence type="ECO:0000256" key="1">
    <source>
        <dbReference type="SAM" id="Phobius"/>
    </source>
</evidence>
<dbReference type="EMBL" id="JBHRSW010000010">
    <property type="protein sequence ID" value="MFC3121359.1"/>
    <property type="molecule type" value="Genomic_DNA"/>
</dbReference>
<sequence>MRYTSLDALRGFALLGLPFLNIISFSMPFATYLNPYAYQGDSLLNHVIFSFIQVVGDQKFYGIFSILFGASIIMLCEKAKSRHQGEFRAYGKRMFWLFVIGLLHLFLLWEGDILSTYAIVGLLVFLFRDLSIQACTFICLLLIACSTVLNLQLDLEPIDLSQSDFAGLRAMYLPTSEDIDNVIQAMRGSYDSVMSATSWASSDQDFVIGDTYLINMGTASLLKIASLMMLGMILFKSGVLLGQRGRELYKKMACYGIALGYISTLLIVVWLYSNQYDANLYFSYGAGLLSLSTYITTVGYVGLVCWLIKSARATRFINTIKPVGRLALTNYLSQSLLCALIFYGYGIGAFGSFNRVELLLTAISIGIAQIGFSHLWLNYFAQGPIEWLWRRLSGTKLPQPEAEIEVENTNSK</sequence>
<evidence type="ECO:0000259" key="2">
    <source>
        <dbReference type="Pfam" id="PF04235"/>
    </source>
</evidence>
<accession>A0ABV7FPR8</accession>
<proteinExistence type="predicted"/>
<feature type="transmembrane region" description="Helical" evidence="1">
    <location>
        <begin position="89"/>
        <end position="107"/>
    </location>
</feature>
<dbReference type="Proteomes" id="UP001595478">
    <property type="component" value="Unassembled WGS sequence"/>
</dbReference>
<dbReference type="RefSeq" id="WP_376919498.1">
    <property type="nucleotide sequence ID" value="NZ_JBHRSW010000010.1"/>
</dbReference>
<feature type="transmembrane region" description="Helical" evidence="1">
    <location>
        <begin position="113"/>
        <end position="130"/>
    </location>
</feature>
<dbReference type="InterPro" id="IPR007349">
    <property type="entry name" value="DUF418"/>
</dbReference>
<feature type="transmembrane region" description="Helical" evidence="1">
    <location>
        <begin position="221"/>
        <end position="241"/>
    </location>
</feature>
<dbReference type="PANTHER" id="PTHR30590">
    <property type="entry name" value="INNER MEMBRANE PROTEIN"/>
    <property type="match status" value="1"/>
</dbReference>
<evidence type="ECO:0000313" key="4">
    <source>
        <dbReference type="Proteomes" id="UP001595478"/>
    </source>
</evidence>
<protein>
    <submittedName>
        <fullName evidence="3">DUF418 domain-containing protein</fullName>
    </submittedName>
</protein>
<feature type="transmembrane region" description="Helical" evidence="1">
    <location>
        <begin position="358"/>
        <end position="381"/>
    </location>
</feature>
<evidence type="ECO:0000313" key="3">
    <source>
        <dbReference type="EMBL" id="MFC3121359.1"/>
    </source>
</evidence>
<feature type="domain" description="DUF418" evidence="2">
    <location>
        <begin position="234"/>
        <end position="393"/>
    </location>
</feature>
<reference evidence="4" key="1">
    <citation type="journal article" date="2019" name="Int. J. Syst. Evol. Microbiol.">
        <title>The Global Catalogue of Microorganisms (GCM) 10K type strain sequencing project: providing services to taxonomists for standard genome sequencing and annotation.</title>
        <authorList>
            <consortium name="The Broad Institute Genomics Platform"/>
            <consortium name="The Broad Institute Genome Sequencing Center for Infectious Disease"/>
            <person name="Wu L."/>
            <person name="Ma J."/>
        </authorList>
    </citation>
    <scope>NUCLEOTIDE SEQUENCE [LARGE SCALE GENOMIC DNA]</scope>
    <source>
        <strain evidence="4">KCTC 52473</strain>
    </source>
</reference>
<keyword evidence="1" id="KW-0812">Transmembrane</keyword>
<keyword evidence="1" id="KW-1133">Transmembrane helix</keyword>
<feature type="transmembrane region" description="Helical" evidence="1">
    <location>
        <begin position="12"/>
        <end position="33"/>
    </location>
</feature>
<dbReference type="Pfam" id="PF04235">
    <property type="entry name" value="DUF418"/>
    <property type="match status" value="1"/>
</dbReference>
<feature type="transmembrane region" description="Helical" evidence="1">
    <location>
        <begin position="60"/>
        <end position="77"/>
    </location>
</feature>
<keyword evidence="4" id="KW-1185">Reference proteome</keyword>
<feature type="transmembrane region" description="Helical" evidence="1">
    <location>
        <begin position="137"/>
        <end position="153"/>
    </location>
</feature>
<dbReference type="InterPro" id="IPR052529">
    <property type="entry name" value="Bact_Transport_Assoc"/>
</dbReference>
<keyword evidence="1" id="KW-0472">Membrane</keyword>
<organism evidence="3 4">
    <name type="scientific">Agaribacter flavus</name>
    <dbReference type="NCBI Taxonomy" id="1902781"/>
    <lineage>
        <taxon>Bacteria</taxon>
        <taxon>Pseudomonadati</taxon>
        <taxon>Pseudomonadota</taxon>
        <taxon>Gammaproteobacteria</taxon>
        <taxon>Alteromonadales</taxon>
        <taxon>Alteromonadaceae</taxon>
        <taxon>Agaribacter</taxon>
    </lineage>
</organism>
<feature type="transmembrane region" description="Helical" evidence="1">
    <location>
        <begin position="253"/>
        <end position="272"/>
    </location>
</feature>
<comment type="caution">
    <text evidence="3">The sequence shown here is derived from an EMBL/GenBank/DDBJ whole genome shotgun (WGS) entry which is preliminary data.</text>
</comment>
<feature type="transmembrane region" description="Helical" evidence="1">
    <location>
        <begin position="328"/>
        <end position="346"/>
    </location>
</feature>
<dbReference type="PANTHER" id="PTHR30590:SF2">
    <property type="entry name" value="INNER MEMBRANE PROTEIN"/>
    <property type="match status" value="1"/>
</dbReference>
<name>A0ABV7FPR8_9ALTE</name>
<feature type="transmembrane region" description="Helical" evidence="1">
    <location>
        <begin position="284"/>
        <end position="308"/>
    </location>
</feature>
<gene>
    <name evidence="3" type="ORF">ACFOHL_06980</name>
</gene>